<evidence type="ECO:0000259" key="12">
    <source>
        <dbReference type="Pfam" id="PF00755"/>
    </source>
</evidence>
<keyword evidence="9 11" id="KW-0012">Acyltransferase</keyword>
<dbReference type="GO" id="GO:0005739">
    <property type="term" value="C:mitochondrion"/>
    <property type="evidence" value="ECO:0007669"/>
    <property type="project" value="TreeGrafter"/>
</dbReference>
<dbReference type="InterPro" id="IPR039551">
    <property type="entry name" value="Cho/carn_acyl_trans"/>
</dbReference>
<dbReference type="Proteomes" id="UP000887578">
    <property type="component" value="Unplaced"/>
</dbReference>
<dbReference type="SUPFAM" id="SSF52777">
    <property type="entry name" value="CoA-dependent acyltransferases"/>
    <property type="match status" value="2"/>
</dbReference>
<keyword evidence="8" id="KW-0472">Membrane</keyword>
<name>A0A914QFD7_9BILA</name>
<dbReference type="PROSITE" id="PS00440">
    <property type="entry name" value="ACYLTRANSF_C_2"/>
    <property type="match status" value="1"/>
</dbReference>
<keyword evidence="4" id="KW-0812">Transmembrane</keyword>
<dbReference type="WBParaSite" id="PDA_v2.g30094.t1">
    <property type="protein sequence ID" value="PDA_v2.g30094.t1"/>
    <property type="gene ID" value="PDA_v2.g30094"/>
</dbReference>
<organism evidence="13 14">
    <name type="scientific">Panagrolaimus davidi</name>
    <dbReference type="NCBI Taxonomy" id="227884"/>
    <lineage>
        <taxon>Eukaryota</taxon>
        <taxon>Metazoa</taxon>
        <taxon>Ecdysozoa</taxon>
        <taxon>Nematoda</taxon>
        <taxon>Chromadorea</taxon>
        <taxon>Rhabditida</taxon>
        <taxon>Tylenchina</taxon>
        <taxon>Panagrolaimomorpha</taxon>
        <taxon>Panagrolaimoidea</taxon>
        <taxon>Panagrolaimidae</taxon>
        <taxon>Panagrolaimus</taxon>
    </lineage>
</organism>
<evidence type="ECO:0000256" key="2">
    <source>
        <dbReference type="ARBA" id="ARBA00005232"/>
    </source>
</evidence>
<keyword evidence="5" id="KW-0276">Fatty acid metabolism</keyword>
<comment type="similarity">
    <text evidence="2 11">Belongs to the carnitine/choline acetyltransferase family.</text>
</comment>
<keyword evidence="6" id="KW-1133">Transmembrane helix</keyword>
<keyword evidence="3 11" id="KW-0808">Transferase</keyword>
<comment type="subcellular location">
    <subcellularLocation>
        <location evidence="1">Membrane</location>
        <topology evidence="1">Multi-pass membrane protein</topology>
    </subcellularLocation>
</comment>
<dbReference type="PROSITE" id="PS00439">
    <property type="entry name" value="ACYLTRANSF_C_1"/>
    <property type="match status" value="1"/>
</dbReference>
<dbReference type="PANTHER" id="PTHR22589">
    <property type="entry name" value="CARNITINE O-ACYLTRANSFERASE"/>
    <property type="match status" value="1"/>
</dbReference>
<keyword evidence="13" id="KW-1185">Reference proteome</keyword>
<dbReference type="GO" id="GO:0006631">
    <property type="term" value="P:fatty acid metabolic process"/>
    <property type="evidence" value="ECO:0007669"/>
    <property type="project" value="UniProtKB-KW"/>
</dbReference>
<dbReference type="InterPro" id="IPR000542">
    <property type="entry name" value="Carn_acyl_trans"/>
</dbReference>
<feature type="active site" description="Proton acceptor" evidence="10">
    <location>
        <position position="445"/>
    </location>
</feature>
<reference evidence="14" key="1">
    <citation type="submission" date="2022-11" db="UniProtKB">
        <authorList>
            <consortium name="WormBaseParasite"/>
        </authorList>
    </citation>
    <scope>IDENTIFICATION</scope>
</reference>
<dbReference type="GO" id="GO:0004095">
    <property type="term" value="F:carnitine O-palmitoyltransferase activity"/>
    <property type="evidence" value="ECO:0007669"/>
    <property type="project" value="TreeGrafter"/>
</dbReference>
<evidence type="ECO:0000256" key="8">
    <source>
        <dbReference type="ARBA" id="ARBA00023136"/>
    </source>
</evidence>
<protein>
    <submittedName>
        <fullName evidence="14">Choline/carnitine acyltransferase domain-containing protein</fullName>
    </submittedName>
</protein>
<dbReference type="AlphaFoldDB" id="A0A914QFD7"/>
<evidence type="ECO:0000256" key="7">
    <source>
        <dbReference type="ARBA" id="ARBA00023098"/>
    </source>
</evidence>
<evidence type="ECO:0000313" key="13">
    <source>
        <dbReference type="Proteomes" id="UP000887578"/>
    </source>
</evidence>
<dbReference type="FunFam" id="3.30.559.10:FF:000002">
    <property type="entry name" value="carnitine O-palmitoyltransferase 1, liver isoform"/>
    <property type="match status" value="1"/>
</dbReference>
<feature type="domain" description="Choline/carnitine acyltransferase" evidence="12">
    <location>
        <begin position="149"/>
        <end position="730"/>
    </location>
</feature>
<dbReference type="Gene3D" id="3.30.559.70">
    <property type="entry name" value="Choline/Carnitine o-acyltransferase, domain 2"/>
    <property type="match status" value="1"/>
</dbReference>
<evidence type="ECO:0000256" key="6">
    <source>
        <dbReference type="ARBA" id="ARBA00022989"/>
    </source>
</evidence>
<sequence>MVQKVPKVLTPPFPLEGKYPTTLERYSINLYNGMYNRLFPVRPWLFTTSLVGSYALFSSNQASFILSRLPNPFPDSKLFQITRVSLLSLLAAYSPVLILRQILKRFIFSYKGFLFEKKPSLTTKIWAVLRNLLVRNPKLNSCDRLLPKLPIPALSETVNKYLESIEQLFDEQEYKNICHLAESFLKNEGPKLQLYTHLWGLFNNNYVTPFWEKYAYLMNREGLMITSSVAHIDLFKDAPANQAVRAAHVIYIEALSMLSIAKQQLKPLADGLVCSTHYHKMYANTRVPEEDIDHLDSHKLSKHVVVYSKGCFYKVELFDHRNRLYSTEQLSEVLTEILVRKDIPKPGEEKLAALTFDSRPKWSKNRKRFFLENCKNKKALELIEKAMVFLIMDENDTYEYIPEKPEILDNFLKSMLTGDGKNRWVDKSLNYIVAKNGRAGGTTEHSIADGAEFDHIMENFCAMDISFLTYPETVVDIEKLESFEIEKGAKKAEKLEFDISDEMIVEIERCFAEHQPKKDDVDFAATIFRDFGKGLVKKGKCSPDAFVQMAIQLANYKDQGKFSLTYESASSRFYANSRTETLRTVSKDSCAFVKAMVDDSFNDHERLSLLRKACESHGYRNRECMIGKGIDRHLFALYVLSRGTNTNSSFLDHYISQKWLLSTSQPPTLTNQIDEDANKDHSWLGACFAAVAKDGYGICYRFAGNHSICAHITSYKSSDRTDSHRFQKYLIEAFHSMAKLFEIEGVTF</sequence>
<accession>A0A914QFD7</accession>
<evidence type="ECO:0000256" key="10">
    <source>
        <dbReference type="PIRSR" id="PIRSR600542-1"/>
    </source>
</evidence>
<evidence type="ECO:0000256" key="9">
    <source>
        <dbReference type="ARBA" id="ARBA00023315"/>
    </source>
</evidence>
<evidence type="ECO:0000313" key="14">
    <source>
        <dbReference type="WBParaSite" id="PDA_v2.g30094.t1"/>
    </source>
</evidence>
<dbReference type="PANTHER" id="PTHR22589:SF99">
    <property type="entry name" value="CHOLINE_CARNITINE ACYLTRANSFERASE DOMAIN-CONTAINING PROTEIN"/>
    <property type="match status" value="1"/>
</dbReference>
<evidence type="ECO:0000256" key="11">
    <source>
        <dbReference type="RuleBase" id="RU003801"/>
    </source>
</evidence>
<dbReference type="InterPro" id="IPR023213">
    <property type="entry name" value="CAT-like_dom_sf"/>
</dbReference>
<evidence type="ECO:0000256" key="5">
    <source>
        <dbReference type="ARBA" id="ARBA00022832"/>
    </source>
</evidence>
<keyword evidence="7" id="KW-0443">Lipid metabolism</keyword>
<dbReference type="GO" id="GO:0016020">
    <property type="term" value="C:membrane"/>
    <property type="evidence" value="ECO:0007669"/>
    <property type="project" value="UniProtKB-SubCell"/>
</dbReference>
<dbReference type="GO" id="GO:0009437">
    <property type="term" value="P:carnitine metabolic process"/>
    <property type="evidence" value="ECO:0007669"/>
    <property type="project" value="TreeGrafter"/>
</dbReference>
<evidence type="ECO:0000256" key="3">
    <source>
        <dbReference type="ARBA" id="ARBA00022679"/>
    </source>
</evidence>
<dbReference type="Pfam" id="PF00755">
    <property type="entry name" value="Carn_acyltransf"/>
    <property type="match status" value="1"/>
</dbReference>
<dbReference type="InterPro" id="IPR042231">
    <property type="entry name" value="Cho/carn_acyl_trans_2"/>
</dbReference>
<evidence type="ECO:0000256" key="1">
    <source>
        <dbReference type="ARBA" id="ARBA00004141"/>
    </source>
</evidence>
<evidence type="ECO:0000256" key="4">
    <source>
        <dbReference type="ARBA" id="ARBA00022692"/>
    </source>
</evidence>
<dbReference type="Gene3D" id="3.30.559.10">
    <property type="entry name" value="Chloramphenicol acetyltransferase-like domain"/>
    <property type="match status" value="1"/>
</dbReference>
<proteinExistence type="inferred from homology"/>